<dbReference type="Proteomes" id="UP000265520">
    <property type="component" value="Unassembled WGS sequence"/>
</dbReference>
<sequence length="37" mass="4028">IREEIAVAVIGCGEIVIAAVGFVKNRRVGTMIMWEPV</sequence>
<reference evidence="2 3" key="1">
    <citation type="journal article" date="2018" name="Front. Plant Sci.">
        <title>Red Clover (Trifolium pratense) and Zigzag Clover (T. medium) - A Picture of Genomic Similarities and Differences.</title>
        <authorList>
            <person name="Dluhosova J."/>
            <person name="Istvanek J."/>
            <person name="Nedelnik J."/>
            <person name="Repkova J."/>
        </authorList>
    </citation>
    <scope>NUCLEOTIDE SEQUENCE [LARGE SCALE GENOMIC DNA]</scope>
    <source>
        <strain evidence="3">cv. 10/8</strain>
        <tissue evidence="2">Leaf</tissue>
    </source>
</reference>
<dbReference type="AlphaFoldDB" id="A0A392LY16"/>
<gene>
    <name evidence="2" type="ORF">A2U01_0000621</name>
</gene>
<proteinExistence type="predicted"/>
<keyword evidence="3" id="KW-1185">Reference proteome</keyword>
<keyword evidence="1" id="KW-1133">Transmembrane helix</keyword>
<feature type="non-terminal residue" evidence="2">
    <location>
        <position position="1"/>
    </location>
</feature>
<feature type="transmembrane region" description="Helical" evidence="1">
    <location>
        <begin position="6"/>
        <end position="23"/>
    </location>
</feature>
<keyword evidence="1" id="KW-0472">Membrane</keyword>
<comment type="caution">
    <text evidence="2">The sequence shown here is derived from an EMBL/GenBank/DDBJ whole genome shotgun (WGS) entry which is preliminary data.</text>
</comment>
<dbReference type="EMBL" id="LXQA010000438">
    <property type="protein sequence ID" value="MCH79862.1"/>
    <property type="molecule type" value="Genomic_DNA"/>
</dbReference>
<evidence type="ECO:0000256" key="1">
    <source>
        <dbReference type="SAM" id="Phobius"/>
    </source>
</evidence>
<keyword evidence="1" id="KW-0812">Transmembrane</keyword>
<organism evidence="2 3">
    <name type="scientific">Trifolium medium</name>
    <dbReference type="NCBI Taxonomy" id="97028"/>
    <lineage>
        <taxon>Eukaryota</taxon>
        <taxon>Viridiplantae</taxon>
        <taxon>Streptophyta</taxon>
        <taxon>Embryophyta</taxon>
        <taxon>Tracheophyta</taxon>
        <taxon>Spermatophyta</taxon>
        <taxon>Magnoliopsida</taxon>
        <taxon>eudicotyledons</taxon>
        <taxon>Gunneridae</taxon>
        <taxon>Pentapetalae</taxon>
        <taxon>rosids</taxon>
        <taxon>fabids</taxon>
        <taxon>Fabales</taxon>
        <taxon>Fabaceae</taxon>
        <taxon>Papilionoideae</taxon>
        <taxon>50 kb inversion clade</taxon>
        <taxon>NPAAA clade</taxon>
        <taxon>Hologalegina</taxon>
        <taxon>IRL clade</taxon>
        <taxon>Trifolieae</taxon>
        <taxon>Trifolium</taxon>
    </lineage>
</organism>
<name>A0A392LY16_9FABA</name>
<protein>
    <submittedName>
        <fullName evidence="2">Uncharacterized protein</fullName>
    </submittedName>
</protein>
<evidence type="ECO:0000313" key="3">
    <source>
        <dbReference type="Proteomes" id="UP000265520"/>
    </source>
</evidence>
<accession>A0A392LY16</accession>
<evidence type="ECO:0000313" key="2">
    <source>
        <dbReference type="EMBL" id="MCH79862.1"/>
    </source>
</evidence>